<sequence length="538" mass="60796">MSYFLKTIIILFACCTVYGQNSREKIANEGNFKTEEFYYQPQSNDPQDLLRTDVSSYFATPDEAVQEQMDNVPISGVGHYPVGKGPFPLVVIFHGNHFPLRPSHEGYKYLTQLLASHGMVGISIDGNFLNGRVSGEMDARAILMLRHLQVWRKWNQTPQHRFYQKIDMNSIGLAGHSRGGEAVAVANLFNKTLHDQNDPLHNFAFNIKGLFAIAPVDGQIGKSTKVVINDTNYFVMHGSHDGDVYNFAGLRMYDRAFPVDHDAGGFKSLLFVHGANHNYWNTVWQYSNDGGSGFGMSSPYLQITAEKQQLLAQIFMRAFFEWTLQGKSRKELFTGSESLIPTDIVAVQQYSDREHIDLNNYEEDVDSTTGTYPGVQNNARNMSQFKEASIKGGSNVTSQQTHGAFVTWNSNDAVYEIKLPSQIEKLVADYPYLSFRIGQMYEKEPQHNPVEGQDLSLNLQLAKNTTVPVKISRFTKLVAPVPVFKFNYDISKTNMQTVRIPIEKFTNNKIPLKDITIRIKFCNTPTGFIVMDDIQLSK</sequence>
<dbReference type="EMBL" id="AP019860">
    <property type="protein sequence ID" value="BBM86033.1"/>
    <property type="molecule type" value="Genomic_DNA"/>
</dbReference>
<dbReference type="Pfam" id="PF07224">
    <property type="entry name" value="Chlorophyllase"/>
    <property type="match status" value="1"/>
</dbReference>
<evidence type="ECO:0000313" key="1">
    <source>
        <dbReference type="EMBL" id="BBM86033.1"/>
    </source>
</evidence>
<dbReference type="SUPFAM" id="SSF53474">
    <property type="entry name" value="alpha/beta-Hydrolases"/>
    <property type="match status" value="1"/>
</dbReference>
<evidence type="ECO:0000313" key="2">
    <source>
        <dbReference type="Proteomes" id="UP000326354"/>
    </source>
</evidence>
<organism evidence="1 2">
    <name type="scientific">Uabimicrobium amorphum</name>
    <dbReference type="NCBI Taxonomy" id="2596890"/>
    <lineage>
        <taxon>Bacteria</taxon>
        <taxon>Pseudomonadati</taxon>
        <taxon>Planctomycetota</taxon>
        <taxon>Candidatus Uabimicrobiia</taxon>
        <taxon>Candidatus Uabimicrobiales</taxon>
        <taxon>Candidatus Uabimicrobiaceae</taxon>
        <taxon>Candidatus Uabimicrobium</taxon>
    </lineage>
</organism>
<reference evidence="1 2" key="1">
    <citation type="submission" date="2019-08" db="EMBL/GenBank/DDBJ databases">
        <title>Complete genome sequence of Candidatus Uab amorphum.</title>
        <authorList>
            <person name="Shiratori T."/>
            <person name="Suzuki S."/>
            <person name="Kakizawa Y."/>
            <person name="Ishida K."/>
        </authorList>
    </citation>
    <scope>NUCLEOTIDE SEQUENCE [LARGE SCALE GENOMIC DNA]</scope>
    <source>
        <strain evidence="1 2">SRT547</strain>
    </source>
</reference>
<dbReference type="KEGG" id="uam:UABAM_04419"/>
<dbReference type="Proteomes" id="UP000326354">
    <property type="component" value="Chromosome"/>
</dbReference>
<accession>A0A5S9IQ44</accession>
<keyword evidence="2" id="KW-1185">Reference proteome</keyword>
<dbReference type="Gene3D" id="3.40.50.1820">
    <property type="entry name" value="alpha/beta hydrolase"/>
    <property type="match status" value="1"/>
</dbReference>
<dbReference type="AlphaFoldDB" id="A0A5S9IQ44"/>
<dbReference type="RefSeq" id="WP_151970113.1">
    <property type="nucleotide sequence ID" value="NZ_AP019860.1"/>
</dbReference>
<proteinExistence type="predicted"/>
<protein>
    <recommendedName>
        <fullName evidence="3">Alpha/beta hydrolase</fullName>
    </recommendedName>
</protein>
<dbReference type="PANTHER" id="PTHR33428">
    <property type="entry name" value="CHLOROPHYLLASE-2, CHLOROPLASTIC"/>
    <property type="match status" value="1"/>
</dbReference>
<dbReference type="OrthoDB" id="192696at2"/>
<gene>
    <name evidence="1" type="ORF">UABAM_04419</name>
</gene>
<evidence type="ECO:0008006" key="3">
    <source>
        <dbReference type="Google" id="ProtNLM"/>
    </source>
</evidence>
<name>A0A5S9IQ44_UABAM</name>
<dbReference type="PANTHER" id="PTHR33428:SF14">
    <property type="entry name" value="CARBOXYLESTERASE TYPE B DOMAIN-CONTAINING PROTEIN"/>
    <property type="match status" value="1"/>
</dbReference>
<dbReference type="InterPro" id="IPR017395">
    <property type="entry name" value="Chlorophyllase-like"/>
</dbReference>
<dbReference type="InterPro" id="IPR029058">
    <property type="entry name" value="AB_hydrolase_fold"/>
</dbReference>